<protein>
    <submittedName>
        <fullName evidence="2">Uncharacterized protein</fullName>
    </submittedName>
</protein>
<evidence type="ECO:0000313" key="2">
    <source>
        <dbReference type="EMBL" id="MCX7569149.1"/>
    </source>
</evidence>
<feature type="region of interest" description="Disordered" evidence="1">
    <location>
        <begin position="29"/>
        <end position="60"/>
    </location>
</feature>
<gene>
    <name evidence="2" type="ORF">OS242_04140</name>
</gene>
<dbReference type="RefSeq" id="WP_267150369.1">
    <property type="nucleotide sequence ID" value="NZ_JAPMLT010000001.1"/>
</dbReference>
<keyword evidence="3" id="KW-1185">Reference proteome</keyword>
<dbReference type="Proteomes" id="UP001208017">
    <property type="component" value="Unassembled WGS sequence"/>
</dbReference>
<organism evidence="2 3">
    <name type="scientific">Tumebacillus lacus</name>
    <dbReference type="NCBI Taxonomy" id="2995335"/>
    <lineage>
        <taxon>Bacteria</taxon>
        <taxon>Bacillati</taxon>
        <taxon>Bacillota</taxon>
        <taxon>Bacilli</taxon>
        <taxon>Bacillales</taxon>
        <taxon>Alicyclobacillaceae</taxon>
        <taxon>Tumebacillus</taxon>
    </lineage>
</organism>
<evidence type="ECO:0000256" key="1">
    <source>
        <dbReference type="SAM" id="MobiDB-lite"/>
    </source>
</evidence>
<dbReference type="EMBL" id="JAPMLT010000001">
    <property type="protein sequence ID" value="MCX7569149.1"/>
    <property type="molecule type" value="Genomic_DNA"/>
</dbReference>
<reference evidence="2 3" key="1">
    <citation type="submission" date="2022-11" db="EMBL/GenBank/DDBJ databases">
        <title>Study of microbial diversity in lake waters.</title>
        <authorList>
            <person name="Zhang J."/>
        </authorList>
    </citation>
    <scope>NUCLEOTIDE SEQUENCE [LARGE SCALE GENOMIC DNA]</scope>
    <source>
        <strain evidence="2 3">DT12</strain>
    </source>
</reference>
<feature type="compositionally biased region" description="Basic and acidic residues" evidence="1">
    <location>
        <begin position="40"/>
        <end position="50"/>
    </location>
</feature>
<name>A0ABT3X339_9BACL</name>
<sequence>MTERFDVTFIRGPRDVSPWKQASRLLAMHHNSPQNGTDARVSRDSYHSQRDGSPCDTRFPNAIYQEKGRIV</sequence>
<comment type="caution">
    <text evidence="2">The sequence shown here is derived from an EMBL/GenBank/DDBJ whole genome shotgun (WGS) entry which is preliminary data.</text>
</comment>
<evidence type="ECO:0000313" key="3">
    <source>
        <dbReference type="Proteomes" id="UP001208017"/>
    </source>
</evidence>
<proteinExistence type="predicted"/>
<accession>A0ABT3X339</accession>